<organism evidence="2 3">
    <name type="scientific">Actinomadura alba</name>
    <dbReference type="NCBI Taxonomy" id="406431"/>
    <lineage>
        <taxon>Bacteria</taxon>
        <taxon>Bacillati</taxon>
        <taxon>Actinomycetota</taxon>
        <taxon>Actinomycetes</taxon>
        <taxon>Streptosporangiales</taxon>
        <taxon>Thermomonosporaceae</taxon>
        <taxon>Actinomadura</taxon>
    </lineage>
</organism>
<proteinExistence type="predicted"/>
<evidence type="ECO:0000313" key="2">
    <source>
        <dbReference type="EMBL" id="MBC6466977.1"/>
    </source>
</evidence>
<evidence type="ECO:0000313" key="3">
    <source>
        <dbReference type="Proteomes" id="UP000805614"/>
    </source>
</evidence>
<dbReference type="EMBL" id="JABVEC010000010">
    <property type="protein sequence ID" value="MBC6466977.1"/>
    <property type="molecule type" value="Genomic_DNA"/>
</dbReference>
<comment type="caution">
    <text evidence="2">The sequence shown here is derived from an EMBL/GenBank/DDBJ whole genome shotgun (WGS) entry which is preliminary data.</text>
</comment>
<gene>
    <name evidence="2" type="ORF">HKK74_15915</name>
</gene>
<evidence type="ECO:0000259" key="1">
    <source>
        <dbReference type="Pfam" id="PF26312"/>
    </source>
</evidence>
<dbReference type="InterPro" id="IPR058396">
    <property type="entry name" value="DUF8083"/>
</dbReference>
<feature type="domain" description="DUF8083" evidence="1">
    <location>
        <begin position="4"/>
        <end position="296"/>
    </location>
</feature>
<protein>
    <recommendedName>
        <fullName evidence="1">DUF8083 domain-containing protein</fullName>
    </recommendedName>
</protein>
<reference evidence="2 3" key="1">
    <citation type="submission" date="2020-06" db="EMBL/GenBank/DDBJ databases">
        <title>Actinomadura xiongansis sp. nov., isolated from soil of Baiyangdian.</title>
        <authorList>
            <person name="Zhang X."/>
        </authorList>
    </citation>
    <scope>NUCLEOTIDE SEQUENCE [LARGE SCALE GENOMIC DNA]</scope>
    <source>
        <strain evidence="2 3">HBUM206468</strain>
    </source>
</reference>
<sequence length="299" mass="33519">MLPYAAYLRVYEPLTAFAEPERSAWAQYADSRDRPRRATALQVEHAQALRRLLAAPPVVVPGQESRDAYVRRSGGMTYVSPWQTRLRSWVAFTRFRDSLPAAVADAFVPAPLADQVTGEFERWKRQSRTVRPHILSSTWHIPIAWFVPFVPAERWLVLTSGPKTDDHAAGGGRVHEGDSPVTPAPVRTLVYVTSMAEARRRVERAVAVVRSGLGEDRAWSEVQTVGWWLAEFHAEALVELDYGGLVQLFDDQALSTDQSVAEASVALAGLEQGKVELTLAMYRRLLTRWRFVRALEAAN</sequence>
<dbReference type="Pfam" id="PF26312">
    <property type="entry name" value="DUF8083"/>
    <property type="match status" value="1"/>
</dbReference>
<dbReference type="Proteomes" id="UP000805614">
    <property type="component" value="Unassembled WGS sequence"/>
</dbReference>
<accession>A0ABR7LR47</accession>
<keyword evidence="3" id="KW-1185">Reference proteome</keyword>
<dbReference type="RefSeq" id="WP_187243977.1">
    <property type="nucleotide sequence ID" value="NZ_BAAAOK010000027.1"/>
</dbReference>
<name>A0ABR7LR47_9ACTN</name>